<feature type="compositionally biased region" description="Polar residues" evidence="8">
    <location>
        <begin position="926"/>
        <end position="950"/>
    </location>
</feature>
<evidence type="ECO:0000256" key="5">
    <source>
        <dbReference type="ARBA" id="ARBA00023155"/>
    </source>
</evidence>
<dbReference type="InterPro" id="IPR023082">
    <property type="entry name" value="Homeo_prospero_dom"/>
</dbReference>
<dbReference type="PANTHER" id="PTHR12198:SF0">
    <property type="entry name" value="HOMEOBOX PROTEIN PROSPERO"/>
    <property type="match status" value="1"/>
</dbReference>
<dbReference type="FunFam" id="1.10.10.500:FF:000002">
    <property type="entry name" value="Prospero homeobox 3"/>
    <property type="match status" value="1"/>
</dbReference>
<proteinExistence type="predicted"/>
<dbReference type="InterPro" id="IPR039350">
    <property type="entry name" value="Prospero_homeodomain"/>
</dbReference>
<dbReference type="GO" id="GO:0010001">
    <property type="term" value="P:glial cell differentiation"/>
    <property type="evidence" value="ECO:0007669"/>
    <property type="project" value="UniProtKB-ARBA"/>
</dbReference>
<feature type="region of interest" description="Disordered" evidence="8">
    <location>
        <begin position="548"/>
        <end position="583"/>
    </location>
</feature>
<organism evidence="10 11">
    <name type="scientific">Calicophoron daubneyi</name>
    <name type="common">Rumen fluke</name>
    <name type="synonym">Paramphistomum daubneyi</name>
    <dbReference type="NCBI Taxonomy" id="300641"/>
    <lineage>
        <taxon>Eukaryota</taxon>
        <taxon>Metazoa</taxon>
        <taxon>Spiralia</taxon>
        <taxon>Lophotrochozoa</taxon>
        <taxon>Platyhelminthes</taxon>
        <taxon>Trematoda</taxon>
        <taxon>Digenea</taxon>
        <taxon>Plagiorchiida</taxon>
        <taxon>Pronocephalata</taxon>
        <taxon>Paramphistomoidea</taxon>
        <taxon>Paramphistomidae</taxon>
        <taxon>Calicophoron</taxon>
    </lineage>
</organism>
<evidence type="ECO:0000313" key="11">
    <source>
        <dbReference type="Proteomes" id="UP001497525"/>
    </source>
</evidence>
<dbReference type="Gene3D" id="1.10.10.500">
    <property type="entry name" value="Homeo-prospero domain"/>
    <property type="match status" value="1"/>
</dbReference>
<evidence type="ECO:0000256" key="4">
    <source>
        <dbReference type="ARBA" id="ARBA00023125"/>
    </source>
</evidence>
<dbReference type="GO" id="GO:0048468">
    <property type="term" value="P:cell development"/>
    <property type="evidence" value="ECO:0007669"/>
    <property type="project" value="UniProtKB-ARBA"/>
</dbReference>
<keyword evidence="5" id="KW-0371">Homeobox</keyword>
<evidence type="ECO:0000313" key="10">
    <source>
        <dbReference type="EMBL" id="CAL5132908.1"/>
    </source>
</evidence>
<feature type="compositionally biased region" description="Polar residues" evidence="8">
    <location>
        <begin position="548"/>
        <end position="560"/>
    </location>
</feature>
<feature type="domain" description="Prospero" evidence="9">
    <location>
        <begin position="1188"/>
        <end position="1346"/>
    </location>
</feature>
<keyword evidence="2" id="KW-0217">Developmental protein</keyword>
<feature type="compositionally biased region" description="Low complexity" evidence="8">
    <location>
        <begin position="951"/>
        <end position="960"/>
    </location>
</feature>
<feature type="region of interest" description="Disordered" evidence="8">
    <location>
        <begin position="799"/>
        <end position="820"/>
    </location>
</feature>
<evidence type="ECO:0000256" key="1">
    <source>
        <dbReference type="ARBA" id="ARBA00004123"/>
    </source>
</evidence>
<dbReference type="Pfam" id="PF05044">
    <property type="entry name" value="HPD"/>
    <property type="match status" value="1"/>
</dbReference>
<keyword evidence="4" id="KW-0238">DNA-binding</keyword>
<feature type="region of interest" description="Disordered" evidence="8">
    <location>
        <begin position="199"/>
        <end position="255"/>
    </location>
</feature>
<dbReference type="InterPro" id="IPR037131">
    <property type="entry name" value="Homeo_prospero_dom_sf"/>
</dbReference>
<gene>
    <name evidence="10" type="ORF">CDAUBV1_LOCUS5791</name>
</gene>
<dbReference type="SUPFAM" id="SSF46689">
    <property type="entry name" value="Homeodomain-like"/>
    <property type="match status" value="1"/>
</dbReference>
<evidence type="ECO:0000256" key="8">
    <source>
        <dbReference type="SAM" id="MobiDB-lite"/>
    </source>
</evidence>
<feature type="region of interest" description="Disordered" evidence="8">
    <location>
        <begin position="849"/>
        <end position="871"/>
    </location>
</feature>
<dbReference type="GO" id="GO:0000978">
    <property type="term" value="F:RNA polymerase II cis-regulatory region sequence-specific DNA binding"/>
    <property type="evidence" value="ECO:0007669"/>
    <property type="project" value="TreeGrafter"/>
</dbReference>
<dbReference type="InterPro" id="IPR009057">
    <property type="entry name" value="Homeodomain-like_sf"/>
</dbReference>
<dbReference type="EMBL" id="CAXLJL010000145">
    <property type="protein sequence ID" value="CAL5132908.1"/>
    <property type="molecule type" value="Genomic_DNA"/>
</dbReference>
<dbReference type="PROSITE" id="PS51818">
    <property type="entry name" value="HOMEO_PROSPERO"/>
    <property type="match status" value="1"/>
</dbReference>
<evidence type="ECO:0000256" key="6">
    <source>
        <dbReference type="ARBA" id="ARBA00023163"/>
    </source>
</evidence>
<dbReference type="GO" id="GO:0000981">
    <property type="term" value="F:DNA-binding transcription factor activity, RNA polymerase II-specific"/>
    <property type="evidence" value="ECO:0007669"/>
    <property type="project" value="TreeGrafter"/>
</dbReference>
<keyword evidence="3" id="KW-0805">Transcription regulation</keyword>
<evidence type="ECO:0000256" key="2">
    <source>
        <dbReference type="ARBA" id="ARBA00022473"/>
    </source>
</evidence>
<accession>A0AAV2T615</accession>
<dbReference type="Proteomes" id="UP001497525">
    <property type="component" value="Unassembled WGS sequence"/>
</dbReference>
<feature type="region of interest" description="Disordered" evidence="8">
    <location>
        <begin position="433"/>
        <end position="452"/>
    </location>
</feature>
<evidence type="ECO:0000259" key="9">
    <source>
        <dbReference type="PROSITE" id="PS51818"/>
    </source>
</evidence>
<sequence>MQAHWMRMLTDRVKYSRHSPSRLNFPEMLKGGLKEEEEEEEEAENEIAAVESATVNERMCVYACVQIGVNHMKWVYRRHHRWATKPICLSCLPKGRATMFGGVPLQIMNPNTTNGLSTKCLTQCNFVPPLPCHSSEKENLDVHLNSPKMFEEFARVNNLDHNHMSEKEKLNQKPTECTSMNQTDEEILEATTFVDRFEIPNKRKRRKPSNPPQKFTVDALEPGVDSTETTDSEECESRAPRAPTEASDNGPESKRKRELNLLEEKHTLVNVESRDISPSLIGKTSENLECSRLITELSQHAVEAFRETLLSSGNNVVCDSVEQENLRTKKLLERTLLNLEPHISRLVGQSLRSSIETIRAQILSGSNNLADEKLLRMNAVLSESPASNQFEEAKGCSSGSHTIPQENQKGRQPECFCKLDQSMVSANDKLEKSILSDSENSGRQRPLQEVDDHTRHVAKGKNLPFTIGNLSLPSEAELVRQNARKYQGLEDDMGRVVEENTQTMKLTQDFATTSLLSGCNGPKVTSVAALLETGPCVSPCSPNSFPSANHLRSSAPNSGRPTPGPKNDEDLGSVGNASCSDSQTGLGDAWRNKSLAVLKGDPCQALQSSILSNESHLSEADQGGRLNAMTNTTLFATPGPDIAQRPSEINSRVQALSSETHVPITQNPGTANAAAAAAAALVSALGLATSSLWSTRRNDLGNFPPNPPQFPTNPPWQAPNLSQCPENMLLSGSHPLQVPLPTPLPFPPLSLLQQNQLGTATSVAVWDHFTTRNERTSSPVHSAGGEQTEALSLVVRDANTADRRSSTAHSANVPKHSPVREPHSHYEAIMNISKTPLMNYGGALISRRRRTKVTDTRLSSRSGRSNSSMAHYLSPRSYGSATIPDYSTAAAVLAGDRLSNVASLHSDCCNGTLNLAVDATSVNRNQPVDETDQSHSTPFNSPNTSDVRINSSSSSPSPISARFPNAARDLSDSEMMRNLLAKRPPMPCSSSSTFISSRATLHGINSGPRGSGNVLDALAKEGKRLSSFYPFCSESDLFEHALTKVFKQSPISYKPRPPNAFLNSMGNFNGMVKTSPMNACFPSPHPFFSAPYISGAEAQLFPREANLPNSLGLDRAPNASVSVGGVGGDALNTRTPLSPLDKLSHMDNMTKRDLSGSLLLNSCCDIDGSNHLDTAGMDQHCPEGMRMTSTLTPVHLRKAKLMFFYTRYPNSTLIKMYFPDVKFYKNNTAQLVKWFSNFREFYYIQMEKFARVAISEGVRLADEIHVTTDSEIYRALNLHYNRNQQLEVPEHFRAVVEATLREFFNALMTGKDAEQSWKKPIYKIIARMDQPVPEFFKNPNWMEQLADG</sequence>
<keyword evidence="7" id="KW-0539">Nucleus</keyword>
<dbReference type="GO" id="GO:0005634">
    <property type="term" value="C:nucleus"/>
    <property type="evidence" value="ECO:0007669"/>
    <property type="project" value="UniProtKB-SubCell"/>
</dbReference>
<protein>
    <recommendedName>
        <fullName evidence="9">Prospero domain-containing protein</fullName>
    </recommendedName>
</protein>
<comment type="caution">
    <text evidence="10">The sequence shown here is derived from an EMBL/GenBank/DDBJ whole genome shotgun (WGS) entry which is preliminary data.</text>
</comment>
<evidence type="ECO:0000256" key="3">
    <source>
        <dbReference type="ARBA" id="ARBA00023015"/>
    </source>
</evidence>
<feature type="compositionally biased region" description="Low complexity" evidence="8">
    <location>
        <begin position="857"/>
        <end position="868"/>
    </location>
</feature>
<feature type="region of interest" description="Disordered" evidence="8">
    <location>
        <begin position="926"/>
        <end position="968"/>
    </location>
</feature>
<keyword evidence="6" id="KW-0804">Transcription</keyword>
<evidence type="ECO:0000256" key="7">
    <source>
        <dbReference type="ARBA" id="ARBA00023242"/>
    </source>
</evidence>
<dbReference type="PANTHER" id="PTHR12198">
    <property type="entry name" value="HOMEOBOX PROTEIN PROSPERO/PROX-1/CEH-26"/>
    <property type="match status" value="1"/>
</dbReference>
<comment type="subcellular location">
    <subcellularLocation>
        <location evidence="1">Nucleus</location>
    </subcellularLocation>
</comment>
<reference evidence="10" key="1">
    <citation type="submission" date="2024-06" db="EMBL/GenBank/DDBJ databases">
        <authorList>
            <person name="Liu X."/>
            <person name="Lenzi L."/>
            <person name="Haldenby T S."/>
            <person name="Uol C."/>
        </authorList>
    </citation>
    <scope>NUCLEOTIDE SEQUENCE</scope>
</reference>
<name>A0AAV2T615_CALDB</name>